<comment type="caution">
    <text evidence="2">The sequence shown here is derived from an EMBL/GenBank/DDBJ whole genome shotgun (WGS) entry which is preliminary data.</text>
</comment>
<dbReference type="Proteomes" id="UP000318416">
    <property type="component" value="Unassembled WGS sequence"/>
</dbReference>
<gene>
    <name evidence="2" type="ORF">FB465_2119</name>
</gene>
<proteinExistence type="predicted"/>
<accession>A0A561ENC7</accession>
<evidence type="ECO:0000313" key="3">
    <source>
        <dbReference type="Proteomes" id="UP000318416"/>
    </source>
</evidence>
<evidence type="ECO:0000256" key="1">
    <source>
        <dbReference type="SAM" id="MobiDB-lite"/>
    </source>
</evidence>
<reference evidence="2 3" key="1">
    <citation type="submission" date="2019-06" db="EMBL/GenBank/DDBJ databases">
        <title>Sequencing the genomes of 1000 actinobacteria strains.</title>
        <authorList>
            <person name="Klenk H.-P."/>
        </authorList>
    </citation>
    <scope>NUCLEOTIDE SEQUENCE [LARGE SCALE GENOMIC DNA]</scope>
    <source>
        <strain evidence="2 3">DSM 41649</strain>
    </source>
</reference>
<keyword evidence="3" id="KW-1185">Reference proteome</keyword>
<dbReference type="AlphaFoldDB" id="A0A561ENC7"/>
<feature type="region of interest" description="Disordered" evidence="1">
    <location>
        <begin position="1"/>
        <end position="32"/>
    </location>
</feature>
<organism evidence="2 3">
    <name type="scientific">Kitasatospora atroaurantiaca</name>
    <dbReference type="NCBI Taxonomy" id="285545"/>
    <lineage>
        <taxon>Bacteria</taxon>
        <taxon>Bacillati</taxon>
        <taxon>Actinomycetota</taxon>
        <taxon>Actinomycetes</taxon>
        <taxon>Kitasatosporales</taxon>
        <taxon>Streptomycetaceae</taxon>
        <taxon>Kitasatospora</taxon>
    </lineage>
</organism>
<protein>
    <submittedName>
        <fullName evidence="2">Uncharacterized protein</fullName>
    </submittedName>
</protein>
<feature type="compositionally biased region" description="Pro residues" evidence="1">
    <location>
        <begin position="19"/>
        <end position="28"/>
    </location>
</feature>
<dbReference type="EMBL" id="VIVR01000001">
    <property type="protein sequence ID" value="TWE17114.1"/>
    <property type="molecule type" value="Genomic_DNA"/>
</dbReference>
<dbReference type="RefSeq" id="WP_145789693.1">
    <property type="nucleotide sequence ID" value="NZ_BAAABR010000089.1"/>
</dbReference>
<evidence type="ECO:0000313" key="2">
    <source>
        <dbReference type="EMBL" id="TWE17114.1"/>
    </source>
</evidence>
<feature type="compositionally biased region" description="Basic and acidic residues" evidence="1">
    <location>
        <begin position="1"/>
        <end position="10"/>
    </location>
</feature>
<name>A0A561ENC7_9ACTN</name>
<sequence length="80" mass="9136">MSDWDNERWLPKLPGQRKGPPPPPPAPEPTEDRAWCRGCHFDFPFSELRECAERLLCGDCAEADDQKADHRLTQQLAYAA</sequence>